<organism evidence="2 3">
    <name type="scientific">Thalassiosira oceanica</name>
    <name type="common">Marine diatom</name>
    <dbReference type="NCBI Taxonomy" id="159749"/>
    <lineage>
        <taxon>Eukaryota</taxon>
        <taxon>Sar</taxon>
        <taxon>Stramenopiles</taxon>
        <taxon>Ochrophyta</taxon>
        <taxon>Bacillariophyta</taxon>
        <taxon>Coscinodiscophyceae</taxon>
        <taxon>Thalassiosirophycidae</taxon>
        <taxon>Thalassiosirales</taxon>
        <taxon>Thalassiosiraceae</taxon>
        <taxon>Thalassiosira</taxon>
    </lineage>
</organism>
<dbReference type="Proteomes" id="UP000266841">
    <property type="component" value="Unassembled WGS sequence"/>
</dbReference>
<evidence type="ECO:0000256" key="1">
    <source>
        <dbReference type="SAM" id="MobiDB-lite"/>
    </source>
</evidence>
<dbReference type="EMBL" id="AGNL01046234">
    <property type="protein sequence ID" value="EJK48134.1"/>
    <property type="molecule type" value="Genomic_DNA"/>
</dbReference>
<gene>
    <name evidence="2" type="ORF">THAOC_33098</name>
</gene>
<reference evidence="2 3" key="1">
    <citation type="journal article" date="2012" name="Genome Biol.">
        <title>Genome and low-iron response of an oceanic diatom adapted to chronic iron limitation.</title>
        <authorList>
            <person name="Lommer M."/>
            <person name="Specht M."/>
            <person name="Roy A.S."/>
            <person name="Kraemer L."/>
            <person name="Andreson R."/>
            <person name="Gutowska M.A."/>
            <person name="Wolf J."/>
            <person name="Bergner S.V."/>
            <person name="Schilhabel M.B."/>
            <person name="Klostermeier U.C."/>
            <person name="Beiko R.G."/>
            <person name="Rosenstiel P."/>
            <person name="Hippler M."/>
            <person name="Laroche J."/>
        </authorList>
    </citation>
    <scope>NUCLEOTIDE SEQUENCE [LARGE SCALE GENOMIC DNA]</scope>
    <source>
        <strain evidence="2 3">CCMP1005</strain>
    </source>
</reference>
<evidence type="ECO:0000313" key="3">
    <source>
        <dbReference type="Proteomes" id="UP000266841"/>
    </source>
</evidence>
<name>K0R7U5_THAOC</name>
<sequence>MVIPPLLAACWRALATHQLADPASIVALPPIPSAQIARSSSTIYSPSVRRSVYCFDAYSYRKDRISLGSVDEGHAARNFPDRRRGPVPLSAASSTLLRRISGSGHDVHDGERALVAALKANTFPATSDHAGLQIAGGRGIRPRLSAISGAESGLLRNCGTRRRVDGSTGRRRQTAGRHDTSASDIEHDTRRIAMASTTMNVPVALRIPSFLLLLIGLAPTVSFAPPRRAASAPSLRLIKTTVLDGTDSTIQASAKFIVDNFWLSSPQQLLLDDQSAADIPDSSYMSLRDVQFADLQEKYGERLTQRKLDALMIAALDEGDDLAGMVTLEVVVMDTQTK</sequence>
<feature type="region of interest" description="Disordered" evidence="1">
    <location>
        <begin position="161"/>
        <end position="183"/>
    </location>
</feature>
<keyword evidence="3" id="KW-1185">Reference proteome</keyword>
<evidence type="ECO:0000313" key="2">
    <source>
        <dbReference type="EMBL" id="EJK48134.1"/>
    </source>
</evidence>
<dbReference type="AlphaFoldDB" id="K0R7U5"/>
<accession>K0R7U5</accession>
<feature type="non-terminal residue" evidence="2">
    <location>
        <position position="338"/>
    </location>
</feature>
<protein>
    <submittedName>
        <fullName evidence="2">Uncharacterized protein</fullName>
    </submittedName>
</protein>
<comment type="caution">
    <text evidence="2">The sequence shown here is derived from an EMBL/GenBank/DDBJ whole genome shotgun (WGS) entry which is preliminary data.</text>
</comment>
<proteinExistence type="predicted"/>